<dbReference type="Proteomes" id="UP000231586">
    <property type="component" value="Unassembled WGS sequence"/>
</dbReference>
<dbReference type="OrthoDB" id="3350268at2"/>
<reference evidence="2 3" key="1">
    <citation type="submission" date="2017-11" db="EMBL/GenBank/DDBJ databases">
        <title>Genomic Encyclopedia of Archaeal and Bacterial Type Strains, Phase II (KMG-II): From Individual Species to Whole Genera.</title>
        <authorList>
            <person name="Goeker M."/>
        </authorList>
    </citation>
    <scope>NUCLEOTIDE SEQUENCE [LARGE SCALE GENOMIC DNA]</scope>
    <source>
        <strain evidence="2 3">DSM 22413</strain>
    </source>
</reference>
<dbReference type="Gene3D" id="3.40.50.880">
    <property type="match status" value="1"/>
</dbReference>
<evidence type="ECO:0000313" key="2">
    <source>
        <dbReference type="EMBL" id="PJI91015.1"/>
    </source>
</evidence>
<comment type="caution">
    <text evidence="2">The sequence shown here is derived from an EMBL/GenBank/DDBJ whole genome shotgun (WGS) entry which is preliminary data.</text>
</comment>
<dbReference type="SUPFAM" id="SSF52317">
    <property type="entry name" value="Class I glutamine amidotransferase-like"/>
    <property type="match status" value="1"/>
</dbReference>
<organism evidence="2 3">
    <name type="scientific">Luteimicrobium subarcticum</name>
    <dbReference type="NCBI Taxonomy" id="620910"/>
    <lineage>
        <taxon>Bacteria</taxon>
        <taxon>Bacillati</taxon>
        <taxon>Actinomycetota</taxon>
        <taxon>Actinomycetes</taxon>
        <taxon>Micrococcales</taxon>
        <taxon>Luteimicrobium</taxon>
    </lineage>
</organism>
<dbReference type="EMBL" id="PGTZ01000009">
    <property type="protein sequence ID" value="PJI91015.1"/>
    <property type="molecule type" value="Genomic_DNA"/>
</dbReference>
<gene>
    <name evidence="2" type="ORF">CLV34_2274</name>
</gene>
<dbReference type="Pfam" id="PF06283">
    <property type="entry name" value="ThuA"/>
    <property type="match status" value="1"/>
</dbReference>
<feature type="domain" description="ThuA-like" evidence="1">
    <location>
        <begin position="6"/>
        <end position="236"/>
    </location>
</feature>
<sequence>MTSAPRVLVVSGRGRFEDPWHDTAATSHEVALVLAGAGLDVAVRGTFPGVFDELADVALVVVDACLPRAARDDDVDGPDVLWSAAAGRLTAWARDGGSLLVLHQGIRTFEGTPDEARWTDVVGGRWVDGVSWHPERGPFAVDLAAAGVTGPAGRSHPVTAAFGRSACVADDEAYSALDVDPRARVLASHRLDGTDHPLVWVHTAHGGRTVYDALGHDVRAQRDPFRRELLRREALWLVARAATSPLRRTARPAG</sequence>
<dbReference type="PANTHER" id="PTHR40469">
    <property type="entry name" value="SECRETED GLYCOSYL HYDROLASE"/>
    <property type="match status" value="1"/>
</dbReference>
<dbReference type="AlphaFoldDB" id="A0A2M8WJA4"/>
<accession>A0A2M8WJA4</accession>
<dbReference type="PANTHER" id="PTHR40469:SF2">
    <property type="entry name" value="GALACTOSE-BINDING DOMAIN-LIKE SUPERFAMILY PROTEIN"/>
    <property type="match status" value="1"/>
</dbReference>
<protein>
    <recommendedName>
        <fullName evidence="1">ThuA-like domain-containing protein</fullName>
    </recommendedName>
</protein>
<dbReference type="RefSeq" id="WP_100350414.1">
    <property type="nucleotide sequence ID" value="NZ_PGTZ01000009.1"/>
</dbReference>
<evidence type="ECO:0000259" key="1">
    <source>
        <dbReference type="Pfam" id="PF06283"/>
    </source>
</evidence>
<dbReference type="InterPro" id="IPR029010">
    <property type="entry name" value="ThuA-like"/>
</dbReference>
<evidence type="ECO:0000313" key="3">
    <source>
        <dbReference type="Proteomes" id="UP000231586"/>
    </source>
</evidence>
<dbReference type="InterPro" id="IPR029062">
    <property type="entry name" value="Class_I_gatase-like"/>
</dbReference>
<name>A0A2M8WJA4_9MICO</name>
<keyword evidence="3" id="KW-1185">Reference proteome</keyword>
<proteinExistence type="predicted"/>